<keyword evidence="1" id="KW-0732">Signal</keyword>
<keyword evidence="3" id="KW-1185">Reference proteome</keyword>
<gene>
    <name evidence="2" type="ORF">D3P06_08390</name>
</gene>
<comment type="caution">
    <text evidence="2">The sequence shown here is derived from an EMBL/GenBank/DDBJ whole genome shotgun (WGS) entry which is preliminary data.</text>
</comment>
<reference evidence="2 3" key="1">
    <citation type="submission" date="2018-09" db="EMBL/GenBank/DDBJ databases">
        <title>Paracoccus onubensis nov. sp. a moderate halophilic bacterium isolated from Gruta de las Maravillas (Aracena, Spain).</title>
        <authorList>
            <person name="Jurado V."/>
            <person name="Gutierrez-Patricio S."/>
            <person name="Gonzalez-Pimentel J.L."/>
            <person name="Laiz L."/>
            <person name="Saiz-Jimenez C."/>
        </authorList>
    </citation>
    <scope>NUCLEOTIDE SEQUENCE [LARGE SCALE GENOMIC DNA]</scope>
    <source>
        <strain evidence="2 3">DSM 19484</strain>
    </source>
</reference>
<dbReference type="InterPro" id="IPR021698">
    <property type="entry name" value="DUF3280"/>
</dbReference>
<dbReference type="Proteomes" id="UP000285530">
    <property type="component" value="Unassembled WGS sequence"/>
</dbReference>
<evidence type="ECO:0000256" key="1">
    <source>
        <dbReference type="SAM" id="SignalP"/>
    </source>
</evidence>
<sequence length="168" mass="18320">MRHGLILAFVLGLTALPAAAQAPEPGRATWFGLHFIDTSTEGQINGIRADETARIAATEAFIAEDLAARGFVLTAPPPEAVARIRNPVHSNGADARIARKMGSDYVIAGEVQKVSNLIQSINLHLRDAETGRTLRAGSVEIRGNTDEAFRRGYGYLLRNVIFREERKE</sequence>
<name>A0A418ZX41_9RHOB</name>
<evidence type="ECO:0000313" key="2">
    <source>
        <dbReference type="EMBL" id="RJL05061.1"/>
    </source>
</evidence>
<dbReference type="OrthoDB" id="8089716at2"/>
<feature type="chain" id="PRO_5019395452" evidence="1">
    <location>
        <begin position="23"/>
        <end position="168"/>
    </location>
</feature>
<accession>A0A418ZX41</accession>
<dbReference type="Pfam" id="PF11684">
    <property type="entry name" value="DUF3280"/>
    <property type="match status" value="1"/>
</dbReference>
<feature type="signal peptide" evidence="1">
    <location>
        <begin position="1"/>
        <end position="22"/>
    </location>
</feature>
<organism evidence="2 3">
    <name type="scientific">Paracoccus aestuarii</name>
    <dbReference type="NCBI Taxonomy" id="453842"/>
    <lineage>
        <taxon>Bacteria</taxon>
        <taxon>Pseudomonadati</taxon>
        <taxon>Pseudomonadota</taxon>
        <taxon>Alphaproteobacteria</taxon>
        <taxon>Rhodobacterales</taxon>
        <taxon>Paracoccaceae</taxon>
        <taxon>Paracoccus</taxon>
    </lineage>
</organism>
<dbReference type="AlphaFoldDB" id="A0A418ZX41"/>
<dbReference type="EMBL" id="QZEV01000032">
    <property type="protein sequence ID" value="RJL05061.1"/>
    <property type="molecule type" value="Genomic_DNA"/>
</dbReference>
<proteinExistence type="predicted"/>
<evidence type="ECO:0000313" key="3">
    <source>
        <dbReference type="Proteomes" id="UP000285530"/>
    </source>
</evidence>
<protein>
    <submittedName>
        <fullName evidence="2">DUF2380 domain-containing protein</fullName>
    </submittedName>
</protein>